<proteinExistence type="predicted"/>
<dbReference type="STRING" id="381306.AN478_08970"/>
<keyword evidence="1" id="KW-0808">Transferase</keyword>
<reference evidence="7" key="1">
    <citation type="submission" date="2016-10" db="EMBL/GenBank/DDBJ databases">
        <authorList>
            <person name="Varghese N."/>
        </authorList>
    </citation>
    <scope>NUCLEOTIDE SEQUENCE [LARGE SCALE GENOMIC DNA]</scope>
    <source>
        <strain evidence="7">HL 19</strain>
    </source>
</reference>
<evidence type="ECO:0000313" key="7">
    <source>
        <dbReference type="Proteomes" id="UP000183104"/>
    </source>
</evidence>
<dbReference type="GO" id="GO:0006396">
    <property type="term" value="P:RNA processing"/>
    <property type="evidence" value="ECO:0007669"/>
    <property type="project" value="InterPro"/>
</dbReference>
<keyword evidence="3 6" id="KW-0418">Kinase</keyword>
<keyword evidence="7" id="KW-1185">Reference proteome</keyword>
<dbReference type="GO" id="GO:0005524">
    <property type="term" value="F:ATP binding"/>
    <property type="evidence" value="ECO:0007669"/>
    <property type="project" value="UniProtKB-KW"/>
</dbReference>
<dbReference type="RefSeq" id="WP_054966265.1">
    <property type="nucleotide sequence ID" value="NZ_FMUN01000001.1"/>
</dbReference>
<accession>A0A0P9C5Y0</accession>
<dbReference type="EMBL" id="FMUN01000001">
    <property type="protein sequence ID" value="SCX83327.1"/>
    <property type="molecule type" value="Genomic_DNA"/>
</dbReference>
<name>A0A0P9C5Y0_9GAMM</name>
<keyword evidence="2" id="KW-0547">Nucleotide-binding</keyword>
<dbReference type="Gene3D" id="3.40.50.300">
    <property type="entry name" value="P-loop containing nucleotide triphosphate hydrolases"/>
    <property type="match status" value="1"/>
</dbReference>
<dbReference type="Pfam" id="PF16575">
    <property type="entry name" value="CLP1_P"/>
    <property type="match status" value="1"/>
</dbReference>
<dbReference type="PANTHER" id="PTHR12755">
    <property type="entry name" value="CLEAVAGE/POLYADENYLATION FACTOR IA SUBUNIT CLP1P"/>
    <property type="match status" value="1"/>
</dbReference>
<gene>
    <name evidence="6" type="ORF">SAMN05661077_0610</name>
</gene>
<dbReference type="SUPFAM" id="SSF52540">
    <property type="entry name" value="P-loop containing nucleoside triphosphate hydrolases"/>
    <property type="match status" value="1"/>
</dbReference>
<dbReference type="PANTHER" id="PTHR12755:SF3">
    <property type="entry name" value="POLYNUCLEOTIDE 5'-HYDROXYL-KINASE NOL9"/>
    <property type="match status" value="1"/>
</dbReference>
<sequence>MSSPPPGEPAPLDIPRDWVRAAEAMLAAGGGRIVVAGAADRGKSSFCRYLTGRFLEAGKEVALLDADIGQKDLGPPAALTLGFRAPGREPEDGPHAFYFVGAVSPRGHFLPVAVGAGRLLAQAGAQPVIVNTDGLVHGPGRILRHYQMEALDPDHVVALEAEGEAGAVPAPLGATVHRLRPAPSARPRSPAERKAARQRAFRAHFRNAGRAVLDLETFHLERCLLFSGRTVDPGGFLHAEETPEGPLVVGNRPVPDGTTKRLPAGFERDLLCGVLDADGRCLGLARLARLDFRTRRLTLWTPVPPTRIRGLQLGDLYVDAEGRELARSRPRHL</sequence>
<protein>
    <submittedName>
        <fullName evidence="6">Polynucleotide 5'-hydroxyl-kinase GRC3/NOL9</fullName>
    </submittedName>
</protein>
<dbReference type="InterPro" id="IPR045116">
    <property type="entry name" value="Clp1/Grc3"/>
</dbReference>
<dbReference type="InterPro" id="IPR032319">
    <property type="entry name" value="CLP1_P"/>
</dbReference>
<evidence type="ECO:0000256" key="1">
    <source>
        <dbReference type="ARBA" id="ARBA00022679"/>
    </source>
</evidence>
<dbReference type="AlphaFoldDB" id="A0A0P9C5Y0"/>
<dbReference type="GO" id="GO:0051731">
    <property type="term" value="F:polynucleotide 5'-hydroxyl-kinase activity"/>
    <property type="evidence" value="ECO:0007669"/>
    <property type="project" value="InterPro"/>
</dbReference>
<dbReference type="InterPro" id="IPR027417">
    <property type="entry name" value="P-loop_NTPase"/>
</dbReference>
<evidence type="ECO:0000256" key="3">
    <source>
        <dbReference type="ARBA" id="ARBA00022777"/>
    </source>
</evidence>
<dbReference type="Proteomes" id="UP000183104">
    <property type="component" value="Unassembled WGS sequence"/>
</dbReference>
<feature type="domain" description="Clp1 P-loop" evidence="5">
    <location>
        <begin position="37"/>
        <end position="206"/>
    </location>
</feature>
<evidence type="ECO:0000259" key="5">
    <source>
        <dbReference type="Pfam" id="PF16575"/>
    </source>
</evidence>
<evidence type="ECO:0000256" key="2">
    <source>
        <dbReference type="ARBA" id="ARBA00022741"/>
    </source>
</evidence>
<keyword evidence="4" id="KW-0067">ATP-binding</keyword>
<evidence type="ECO:0000256" key="4">
    <source>
        <dbReference type="ARBA" id="ARBA00022840"/>
    </source>
</evidence>
<organism evidence="6 7">
    <name type="scientific">Thiohalorhabdus denitrificans</name>
    <dbReference type="NCBI Taxonomy" id="381306"/>
    <lineage>
        <taxon>Bacteria</taxon>
        <taxon>Pseudomonadati</taxon>
        <taxon>Pseudomonadota</taxon>
        <taxon>Gammaproteobacteria</taxon>
        <taxon>Thiohalorhabdales</taxon>
        <taxon>Thiohalorhabdaceae</taxon>
        <taxon>Thiohalorhabdus</taxon>
    </lineage>
</organism>
<evidence type="ECO:0000313" key="6">
    <source>
        <dbReference type="EMBL" id="SCX83327.1"/>
    </source>
</evidence>